<reference evidence="3 4" key="1">
    <citation type="journal article" date="2007" name="Nature">
        <title>Genome of the marsupial Monodelphis domestica reveals innovation in non-coding sequences.</title>
        <authorList>
            <person name="Mikkelsen T.S."/>
            <person name="Wakefield M.J."/>
            <person name="Aken B."/>
            <person name="Amemiya C.T."/>
            <person name="Chang J.L."/>
            <person name="Duke S."/>
            <person name="Garber M."/>
            <person name="Gentles A.J."/>
            <person name="Goodstadt L."/>
            <person name="Heger A."/>
            <person name="Jurka J."/>
            <person name="Kamal M."/>
            <person name="Mauceli E."/>
            <person name="Searle S.M."/>
            <person name="Sharpe T."/>
            <person name="Baker M.L."/>
            <person name="Batzer M.A."/>
            <person name="Benos P.V."/>
            <person name="Belov K."/>
            <person name="Clamp M."/>
            <person name="Cook A."/>
            <person name="Cuff J."/>
            <person name="Das R."/>
            <person name="Davidow L."/>
            <person name="Deakin J.E."/>
            <person name="Fazzari M.J."/>
            <person name="Glass J.L."/>
            <person name="Grabherr M."/>
            <person name="Greally J.M."/>
            <person name="Gu W."/>
            <person name="Hore T.A."/>
            <person name="Huttley G.A."/>
            <person name="Kleber M."/>
            <person name="Jirtle R.L."/>
            <person name="Koina E."/>
            <person name="Lee J.T."/>
            <person name="Mahony S."/>
            <person name="Marra M.A."/>
            <person name="Miller R.D."/>
            <person name="Nicholls R.D."/>
            <person name="Oda M."/>
            <person name="Papenfuss A.T."/>
            <person name="Parra Z.E."/>
            <person name="Pollock D.D."/>
            <person name="Ray D.A."/>
            <person name="Schein J.E."/>
            <person name="Speed T.P."/>
            <person name="Thompson K."/>
            <person name="VandeBerg J.L."/>
            <person name="Wade C.M."/>
            <person name="Walker J.A."/>
            <person name="Waters P.D."/>
            <person name="Webber C."/>
            <person name="Weidman J.R."/>
            <person name="Xie X."/>
            <person name="Zody M.C."/>
            <person name="Baldwin J."/>
            <person name="Abdouelleil A."/>
            <person name="Abdulkadir J."/>
            <person name="Abebe A."/>
            <person name="Abera B."/>
            <person name="Abreu J."/>
            <person name="Acer S.C."/>
            <person name="Aftuck L."/>
            <person name="Alexander A."/>
            <person name="An P."/>
            <person name="Anderson E."/>
            <person name="Anderson S."/>
            <person name="Arachi H."/>
            <person name="Azer M."/>
            <person name="Bachantsang P."/>
            <person name="Barry A."/>
            <person name="Bayul T."/>
            <person name="Berlin A."/>
            <person name="Bessette D."/>
            <person name="Bloom T."/>
            <person name="Bloom T."/>
            <person name="Boguslavskiy L."/>
            <person name="Bonnet C."/>
            <person name="Boukhgalter B."/>
            <person name="Bourzgui I."/>
            <person name="Brown A."/>
            <person name="Cahill P."/>
            <person name="Channer S."/>
            <person name="Cheshatsang Y."/>
            <person name="Chuda L."/>
            <person name="Citroen M."/>
            <person name="Collymore A."/>
            <person name="Cooke P."/>
            <person name="Costello M."/>
            <person name="D'Aco K."/>
            <person name="Daza R."/>
            <person name="De Haan G."/>
            <person name="DeGray S."/>
            <person name="DeMaso C."/>
            <person name="Dhargay N."/>
            <person name="Dooley K."/>
            <person name="Dooley E."/>
            <person name="Doricent M."/>
            <person name="Dorje P."/>
            <person name="Dorjee K."/>
            <person name="Dupes A."/>
            <person name="Elong R."/>
            <person name="Falk J."/>
            <person name="Farina A."/>
            <person name="Faro S."/>
            <person name="Ferguson D."/>
            <person name="Fisher S."/>
            <person name="Foley C.D."/>
            <person name="Franke A."/>
            <person name="Friedrich D."/>
            <person name="Gadbois L."/>
            <person name="Gearin G."/>
            <person name="Gearin C.R."/>
            <person name="Giannoukos G."/>
            <person name="Goode T."/>
            <person name="Graham J."/>
            <person name="Grandbois E."/>
            <person name="Grewal S."/>
            <person name="Gyaltsen K."/>
            <person name="Hafez N."/>
            <person name="Hagos B."/>
            <person name="Hall J."/>
            <person name="Henson C."/>
            <person name="Hollinger A."/>
            <person name="Honan T."/>
            <person name="Huard M.D."/>
            <person name="Hughes L."/>
            <person name="Hurhula B."/>
            <person name="Husby M.E."/>
            <person name="Kamat A."/>
            <person name="Kanga B."/>
            <person name="Kashin S."/>
            <person name="Khazanovich D."/>
            <person name="Kisner P."/>
            <person name="Lance K."/>
            <person name="Lara M."/>
            <person name="Lee W."/>
            <person name="Lennon N."/>
            <person name="Letendre F."/>
            <person name="LeVine R."/>
            <person name="Lipovsky A."/>
            <person name="Liu X."/>
            <person name="Liu J."/>
            <person name="Liu S."/>
            <person name="Lokyitsang T."/>
            <person name="Lokyitsang Y."/>
            <person name="Lubonja R."/>
            <person name="Lui A."/>
            <person name="MacDonald P."/>
            <person name="Magnisalis V."/>
            <person name="Maru K."/>
            <person name="Matthews C."/>
            <person name="McCusker W."/>
            <person name="McDonough S."/>
            <person name="Mehta T."/>
            <person name="Meldrim J."/>
            <person name="Meneus L."/>
            <person name="Mihai O."/>
            <person name="Mihalev A."/>
            <person name="Mihova T."/>
            <person name="Mittelman R."/>
            <person name="Mlenga V."/>
            <person name="Montmayeur A."/>
            <person name="Mulrain L."/>
            <person name="Navidi A."/>
            <person name="Naylor J."/>
            <person name="Negash T."/>
            <person name="Nguyen T."/>
            <person name="Nguyen N."/>
            <person name="Nicol R."/>
            <person name="Norbu C."/>
            <person name="Norbu N."/>
            <person name="Novod N."/>
            <person name="O'Neill B."/>
            <person name="Osman S."/>
            <person name="Markiewicz E."/>
            <person name="Oyono O.L."/>
            <person name="Patti C."/>
            <person name="Phunkhang P."/>
            <person name="Pierre F."/>
            <person name="Priest M."/>
            <person name="Raghuraman S."/>
            <person name="Rege F."/>
            <person name="Reyes R."/>
            <person name="Rise C."/>
            <person name="Rogov P."/>
            <person name="Ross K."/>
            <person name="Ryan E."/>
            <person name="Settipalli S."/>
            <person name="Shea T."/>
            <person name="Sherpa N."/>
            <person name="Shi L."/>
            <person name="Shih D."/>
            <person name="Sparrow T."/>
            <person name="Spaulding J."/>
            <person name="Stalker J."/>
            <person name="Stange-Thomann N."/>
            <person name="Stavropoulos S."/>
            <person name="Stone C."/>
            <person name="Strader C."/>
            <person name="Tesfaye S."/>
            <person name="Thomson T."/>
            <person name="Thoulutsang Y."/>
            <person name="Thoulutsang D."/>
            <person name="Topham K."/>
            <person name="Topping I."/>
            <person name="Tsamla T."/>
            <person name="Vassiliev H."/>
            <person name="Vo A."/>
            <person name="Wangchuk T."/>
            <person name="Wangdi T."/>
            <person name="Weiand M."/>
            <person name="Wilkinson J."/>
            <person name="Wilson A."/>
            <person name="Yadav S."/>
            <person name="Young G."/>
            <person name="Yu Q."/>
            <person name="Zembek L."/>
            <person name="Zhong D."/>
            <person name="Zimmer A."/>
            <person name="Zwirko Z."/>
            <person name="Jaffe D.B."/>
            <person name="Alvarez P."/>
            <person name="Brockman W."/>
            <person name="Butler J."/>
            <person name="Chin C."/>
            <person name="Gnerre S."/>
            <person name="MacCallum I."/>
            <person name="Graves J.A."/>
            <person name="Ponting C.P."/>
            <person name="Breen M."/>
            <person name="Samollow P.B."/>
            <person name="Lander E.S."/>
            <person name="Lindblad-Toh K."/>
        </authorList>
    </citation>
    <scope>NUCLEOTIDE SEQUENCE [LARGE SCALE GENOMIC DNA]</scope>
</reference>
<keyword evidence="4" id="KW-1185">Reference proteome</keyword>
<dbReference type="Pfam" id="PF15546">
    <property type="entry name" value="DUF4653"/>
    <property type="match status" value="1"/>
</dbReference>
<accession>F7FGG4</accession>
<keyword evidence="2" id="KW-0732">Signal</keyword>
<dbReference type="GeneTree" id="ENSGT00390000001867"/>
<dbReference type="FunCoup" id="F7FGG4">
    <property type="interactions" value="35"/>
</dbReference>
<organism evidence="3 4">
    <name type="scientific">Monodelphis domestica</name>
    <name type="common">Gray short-tailed opossum</name>
    <dbReference type="NCBI Taxonomy" id="13616"/>
    <lineage>
        <taxon>Eukaryota</taxon>
        <taxon>Metazoa</taxon>
        <taxon>Chordata</taxon>
        <taxon>Craniata</taxon>
        <taxon>Vertebrata</taxon>
        <taxon>Euteleostomi</taxon>
        <taxon>Mammalia</taxon>
        <taxon>Metatheria</taxon>
        <taxon>Didelphimorphia</taxon>
        <taxon>Didelphidae</taxon>
        <taxon>Monodelphis</taxon>
    </lineage>
</organism>
<dbReference type="InterPro" id="IPR027812">
    <property type="entry name" value="DUF4653"/>
</dbReference>
<evidence type="ECO:0000256" key="2">
    <source>
        <dbReference type="SAM" id="SignalP"/>
    </source>
</evidence>
<dbReference type="Bgee" id="ENSMODG00000017899">
    <property type="expression patterns" value="Expressed in spinal cord and 16 other cell types or tissues"/>
</dbReference>
<evidence type="ECO:0000313" key="3">
    <source>
        <dbReference type="Ensembl" id="ENSMODP00000022313.3"/>
    </source>
</evidence>
<sequence>MCLSVSVCLCLCLCLSVSVCVSMCDSVCLCVCVCEQAPLQPGPRPSLFRTPRQAADSVTLSCGWSRSWSWTGAGWAWATLGFRMFAVQPGPPEPPFLGGPPASVSQHDYEPDSNSNFVTSTYDANENWSRALAGARASDLGGRELTLTQNLPSDNQAVLGKRQPSAPGLLGSPPDDFFLPTVGEIRSPPEGAELPMAAGPKPEKDVRVEATAAAGSPLEDVGYASSSLSVDSPDSSPGPSWDTFSPCPGPPDPGPAPDTFLPTVTQAVQQLLARERYKEQEKEKHHVHLVMYRRLALLQWIRGLQCRLAGQQARLQESFDTILDNRKELIRGLQQGLPPRPQDRS</sequence>
<dbReference type="Ensembl" id="ENSMODT00000022703.3">
    <property type="protein sequence ID" value="ENSMODP00000022313.3"/>
    <property type="gene ID" value="ENSMODG00000017899.3"/>
</dbReference>
<proteinExistence type="predicted"/>
<reference evidence="3" key="3">
    <citation type="submission" date="2025-09" db="UniProtKB">
        <authorList>
            <consortium name="Ensembl"/>
        </authorList>
    </citation>
    <scope>IDENTIFICATION</scope>
</reference>
<evidence type="ECO:0000256" key="1">
    <source>
        <dbReference type="SAM" id="MobiDB-lite"/>
    </source>
</evidence>
<dbReference type="InParanoid" id="F7FGG4"/>
<dbReference type="PANTHER" id="PTHR35673:SF1">
    <property type="entry name" value="UPF0500 PROTEIN C1ORF216"/>
    <property type="match status" value="1"/>
</dbReference>
<dbReference type="Proteomes" id="UP000002280">
    <property type="component" value="Chromosome 4"/>
</dbReference>
<feature type="signal peptide" evidence="2">
    <location>
        <begin position="1"/>
        <end position="20"/>
    </location>
</feature>
<dbReference type="eggNOG" id="ENOG502S1PX">
    <property type="taxonomic scope" value="Eukaryota"/>
</dbReference>
<dbReference type="HOGENOM" id="CLU_1156086_0_0_1"/>
<feature type="chain" id="PRO_5023927887" evidence="2">
    <location>
        <begin position="21"/>
        <end position="345"/>
    </location>
</feature>
<reference evidence="3" key="2">
    <citation type="submission" date="2025-08" db="UniProtKB">
        <authorList>
            <consortium name="Ensembl"/>
        </authorList>
    </citation>
    <scope>IDENTIFICATION</scope>
</reference>
<protein>
    <submittedName>
        <fullName evidence="3">Uncharacterized protein</fullName>
    </submittedName>
</protein>
<dbReference type="PANTHER" id="PTHR35673">
    <property type="entry name" value="UPF0500 PROTEIN C1ORF216"/>
    <property type="match status" value="1"/>
</dbReference>
<dbReference type="AlphaFoldDB" id="F7FGG4"/>
<feature type="region of interest" description="Disordered" evidence="1">
    <location>
        <begin position="152"/>
        <end position="257"/>
    </location>
</feature>
<feature type="compositionally biased region" description="Low complexity" evidence="1">
    <location>
        <begin position="225"/>
        <end position="242"/>
    </location>
</feature>
<name>F7FGG4_MONDO</name>
<evidence type="ECO:0000313" key="4">
    <source>
        <dbReference type="Proteomes" id="UP000002280"/>
    </source>
</evidence>
<feature type="compositionally biased region" description="Pro residues" evidence="1">
    <location>
        <begin position="247"/>
        <end position="256"/>
    </location>
</feature>
<dbReference type="OMA" id="GMPGKVE"/>